<dbReference type="PANTHER" id="PTHR46010">
    <property type="entry name" value="PROTEIN IWS1 HOMOLOG"/>
    <property type="match status" value="1"/>
</dbReference>
<dbReference type="GeneID" id="37043243"/>
<dbReference type="GO" id="GO:0005634">
    <property type="term" value="C:nucleus"/>
    <property type="evidence" value="ECO:0007669"/>
    <property type="project" value="UniProtKB-SubCell"/>
</dbReference>
<proteinExistence type="inferred from homology"/>
<dbReference type="InParanoid" id="A0A316YTZ5"/>
<feature type="region of interest" description="Disordered" evidence="4">
    <location>
        <begin position="1"/>
        <end position="174"/>
    </location>
</feature>
<feature type="compositionally biased region" description="Basic and acidic residues" evidence="4">
    <location>
        <begin position="135"/>
        <end position="152"/>
    </location>
</feature>
<dbReference type="InterPro" id="IPR035441">
    <property type="entry name" value="TFIIS/LEDGF_dom_sf"/>
</dbReference>
<protein>
    <recommendedName>
        <fullName evidence="5">TFIIS N-terminal domain-containing protein</fullName>
    </recommendedName>
</protein>
<dbReference type="AlphaFoldDB" id="A0A316YTZ5"/>
<feature type="compositionally biased region" description="Low complexity" evidence="4">
    <location>
        <begin position="20"/>
        <end position="35"/>
    </location>
</feature>
<dbReference type="FunCoup" id="A0A316YTZ5">
    <property type="interactions" value="266"/>
</dbReference>
<dbReference type="STRING" id="215250.A0A316YTZ5"/>
<dbReference type="Proteomes" id="UP000245768">
    <property type="component" value="Unassembled WGS sequence"/>
</dbReference>
<evidence type="ECO:0000256" key="1">
    <source>
        <dbReference type="ARBA" id="ARBA00037349"/>
    </source>
</evidence>
<dbReference type="Gene3D" id="1.20.930.10">
    <property type="entry name" value="Conserved domain common to transcription factors TFIIS, elongin A, CRSP70"/>
    <property type="match status" value="1"/>
</dbReference>
<evidence type="ECO:0000313" key="7">
    <source>
        <dbReference type="Proteomes" id="UP000245768"/>
    </source>
</evidence>
<feature type="compositionally biased region" description="Low complexity" evidence="4">
    <location>
        <begin position="343"/>
        <end position="356"/>
    </location>
</feature>
<feature type="compositionally biased region" description="Acidic residues" evidence="4">
    <location>
        <begin position="90"/>
        <end position="106"/>
    </location>
</feature>
<feature type="domain" description="TFIIS N-terminal" evidence="5">
    <location>
        <begin position="236"/>
        <end position="313"/>
    </location>
</feature>
<dbReference type="PROSITE" id="PS51319">
    <property type="entry name" value="TFIIS_N"/>
    <property type="match status" value="1"/>
</dbReference>
<evidence type="ECO:0000313" key="6">
    <source>
        <dbReference type="EMBL" id="PWN92254.1"/>
    </source>
</evidence>
<feature type="region of interest" description="Disordered" evidence="4">
    <location>
        <begin position="343"/>
        <end position="409"/>
    </location>
</feature>
<dbReference type="PANTHER" id="PTHR46010:SF1">
    <property type="entry name" value="PROTEIN IWS1 HOMOLOG"/>
    <property type="match status" value="1"/>
</dbReference>
<dbReference type="OrthoDB" id="21124at2759"/>
<dbReference type="Pfam" id="PF08711">
    <property type="entry name" value="Med26"/>
    <property type="match status" value="1"/>
</dbReference>
<comment type="similarity">
    <text evidence="2">Belongs to the IWS1 family.</text>
</comment>
<evidence type="ECO:0000256" key="3">
    <source>
        <dbReference type="PROSITE-ProRule" id="PRU00649"/>
    </source>
</evidence>
<name>A0A316YTZ5_9BASI</name>
<keyword evidence="7" id="KW-1185">Reference proteome</keyword>
<comment type="subcellular location">
    <subcellularLocation>
        <location evidence="3">Nucleus</location>
    </subcellularLocation>
</comment>
<dbReference type="InterPro" id="IPR051037">
    <property type="entry name" value="RNAPII_TF_IWS1"/>
</dbReference>
<dbReference type="InterPro" id="IPR017923">
    <property type="entry name" value="TFIIS_N"/>
</dbReference>
<evidence type="ECO:0000259" key="5">
    <source>
        <dbReference type="PROSITE" id="PS51319"/>
    </source>
</evidence>
<dbReference type="EMBL" id="KZ819635">
    <property type="protein sequence ID" value="PWN92254.1"/>
    <property type="molecule type" value="Genomic_DNA"/>
</dbReference>
<organism evidence="6 7">
    <name type="scientific">Acaromyces ingoldii</name>
    <dbReference type="NCBI Taxonomy" id="215250"/>
    <lineage>
        <taxon>Eukaryota</taxon>
        <taxon>Fungi</taxon>
        <taxon>Dikarya</taxon>
        <taxon>Basidiomycota</taxon>
        <taxon>Ustilaginomycotina</taxon>
        <taxon>Exobasidiomycetes</taxon>
        <taxon>Exobasidiales</taxon>
        <taxon>Cryptobasidiaceae</taxon>
        <taxon>Acaromyces</taxon>
    </lineage>
</organism>
<dbReference type="RefSeq" id="XP_025379452.1">
    <property type="nucleotide sequence ID" value="XM_025521327.1"/>
</dbReference>
<comment type="function">
    <text evidence="1">Transcription factor involved in RNA polymerase II transcription regulation. May function in both SPT15/TBP post-recruitment and recruitment steps of transcription.</text>
</comment>
<evidence type="ECO:0000256" key="2">
    <source>
        <dbReference type="ARBA" id="ARBA00037992"/>
    </source>
</evidence>
<sequence length="409" mass="45049">MEEEAVPAQPQVDDSIATPAAAAGDNDGGSDINGGEVVLQQPANGSEGASPADAAVGGGALEDMFGSGADSGPNSADEGESSSKKRHAEEDEAETAADPLDDDDADPVERSQEHLKKKKKKRKGGDGEIGEDALGELRPETEEDRRRRDLLARIDAAAKGPKRRPKKKADETDLERVADDEIVHMRDAMINAADEDREANELKKPATAKLRMLKEAVDTLQKTGYQQAILDNNLLEAVRMWLDPLPDKSLPSLNIQRALFPLLEKMYIDTTSLKMSGLGKLVRFYTECDRVDKNVARICDRLIETWSRPILKRSSSYRDRQQKIREFQVDPYRSAAFRQQLAASQAKGQSASQQSQRVRIPEAVTGNSFRFAPVPSSSHAEPDDSQAARLANRQKMNKFKRSMQAAKNR</sequence>
<accession>A0A316YTZ5</accession>
<dbReference type="GO" id="GO:0016973">
    <property type="term" value="P:poly(A)+ mRNA export from nucleus"/>
    <property type="evidence" value="ECO:0007669"/>
    <property type="project" value="TreeGrafter"/>
</dbReference>
<gene>
    <name evidence="6" type="ORF">FA10DRAFT_266044</name>
</gene>
<reference evidence="6 7" key="1">
    <citation type="journal article" date="2018" name="Mol. Biol. Evol.">
        <title>Broad Genomic Sampling Reveals a Smut Pathogenic Ancestry of the Fungal Clade Ustilaginomycotina.</title>
        <authorList>
            <person name="Kijpornyongpan T."/>
            <person name="Mondo S.J."/>
            <person name="Barry K."/>
            <person name="Sandor L."/>
            <person name="Lee J."/>
            <person name="Lipzen A."/>
            <person name="Pangilinan J."/>
            <person name="LaButti K."/>
            <person name="Hainaut M."/>
            <person name="Henrissat B."/>
            <person name="Grigoriev I.V."/>
            <person name="Spatafora J.W."/>
            <person name="Aime M.C."/>
        </authorList>
    </citation>
    <scope>NUCLEOTIDE SEQUENCE [LARGE SCALE GENOMIC DNA]</scope>
    <source>
        <strain evidence="6 7">MCA 4198</strain>
    </source>
</reference>
<evidence type="ECO:0000256" key="4">
    <source>
        <dbReference type="SAM" id="MobiDB-lite"/>
    </source>
</evidence>
<keyword evidence="3" id="KW-0539">Nucleus</keyword>